<dbReference type="OrthoDB" id="5737832at2"/>
<protein>
    <submittedName>
        <fullName evidence="1">DUF385 domain-containing protein</fullName>
    </submittedName>
</protein>
<accession>A0A4R5LRD2</accession>
<dbReference type="AlphaFoldDB" id="A0A4R5LRD2"/>
<dbReference type="Proteomes" id="UP000295554">
    <property type="component" value="Unassembled WGS sequence"/>
</dbReference>
<evidence type="ECO:0000313" key="2">
    <source>
        <dbReference type="Proteomes" id="UP000295554"/>
    </source>
</evidence>
<name>A0A4R5LRD2_9GAMM</name>
<sequence length="144" mass="16129">MATAIAQFEQQFFRRINGVVEPLVSRGLGSPAWTPASLIVLESIGFKSGQRRRTPLWSLRLGPYRLISTARGKRSFWVKNLKQRPAINFSLDGRAVEAEAIVIASGYDNLDDWDLSPLMKRTLSLLKQQAERGWAFALLVPTDG</sequence>
<keyword evidence="2" id="KW-1185">Reference proteome</keyword>
<dbReference type="Pfam" id="PF04075">
    <property type="entry name" value="F420H2_quin_red"/>
    <property type="match status" value="1"/>
</dbReference>
<dbReference type="InterPro" id="IPR004378">
    <property type="entry name" value="F420H2_quin_Rdtase"/>
</dbReference>
<dbReference type="EMBL" id="SMSE01000002">
    <property type="protein sequence ID" value="TDG13380.1"/>
    <property type="molecule type" value="Genomic_DNA"/>
</dbReference>
<organism evidence="1 2">
    <name type="scientific">Seongchinamella unica</name>
    <dbReference type="NCBI Taxonomy" id="2547392"/>
    <lineage>
        <taxon>Bacteria</taxon>
        <taxon>Pseudomonadati</taxon>
        <taxon>Pseudomonadota</taxon>
        <taxon>Gammaproteobacteria</taxon>
        <taxon>Cellvibrionales</taxon>
        <taxon>Halieaceae</taxon>
        <taxon>Seongchinamella</taxon>
    </lineage>
</organism>
<proteinExistence type="predicted"/>
<dbReference type="Gene3D" id="2.30.110.10">
    <property type="entry name" value="Electron Transport, Fmn-binding Protein, Chain A"/>
    <property type="match status" value="1"/>
</dbReference>
<dbReference type="GO" id="GO:0016491">
    <property type="term" value="F:oxidoreductase activity"/>
    <property type="evidence" value="ECO:0007669"/>
    <property type="project" value="InterPro"/>
</dbReference>
<dbReference type="RefSeq" id="WP_133211304.1">
    <property type="nucleotide sequence ID" value="NZ_SMSE01000002.1"/>
</dbReference>
<gene>
    <name evidence="1" type="ORF">E2F43_07510</name>
</gene>
<reference evidence="1 2" key="1">
    <citation type="submission" date="2019-03" db="EMBL/GenBank/DDBJ databases">
        <title>Seongchinamella monodicae gen. nov., sp. nov., a novel member of the Gammaproteobacteria isolated from a tidal mudflat of beach.</title>
        <authorList>
            <person name="Yang H.G."/>
            <person name="Kang J.W."/>
            <person name="Lee S.D."/>
        </authorList>
    </citation>
    <scope>NUCLEOTIDE SEQUENCE [LARGE SCALE GENOMIC DNA]</scope>
    <source>
        <strain evidence="1 2">GH4-78</strain>
    </source>
</reference>
<dbReference type="InterPro" id="IPR012349">
    <property type="entry name" value="Split_barrel_FMN-bd"/>
</dbReference>
<comment type="caution">
    <text evidence="1">The sequence shown here is derived from an EMBL/GenBank/DDBJ whole genome shotgun (WGS) entry which is preliminary data.</text>
</comment>
<evidence type="ECO:0000313" key="1">
    <source>
        <dbReference type="EMBL" id="TDG13380.1"/>
    </source>
</evidence>